<comment type="similarity">
    <text evidence="1">Belongs to the disease resistance NB-LRR family.</text>
</comment>
<keyword evidence="3" id="KW-0547">Nucleotide-binding</keyword>
<dbReference type="Gene3D" id="1.10.10.10">
    <property type="entry name" value="Winged helix-like DNA-binding domain superfamily/Winged helix DNA-binding domain"/>
    <property type="match status" value="1"/>
</dbReference>
<evidence type="ECO:0000256" key="3">
    <source>
        <dbReference type="ARBA" id="ARBA00022741"/>
    </source>
</evidence>
<dbReference type="InterPro" id="IPR058922">
    <property type="entry name" value="WHD_DRP"/>
</dbReference>
<evidence type="ECO:0000313" key="10">
    <source>
        <dbReference type="Proteomes" id="UP000030748"/>
    </source>
</evidence>
<feature type="domain" description="Disease resistance protein winged helix" evidence="7">
    <location>
        <begin position="256"/>
        <end position="323"/>
    </location>
</feature>
<dbReference type="Pfam" id="PF23559">
    <property type="entry name" value="WHD_DRP"/>
    <property type="match status" value="1"/>
</dbReference>
<organism evidence="9 10">
    <name type="scientific">Erythranthe guttata</name>
    <name type="common">Yellow monkey flower</name>
    <name type="synonym">Mimulus guttatus</name>
    <dbReference type="NCBI Taxonomy" id="4155"/>
    <lineage>
        <taxon>Eukaryota</taxon>
        <taxon>Viridiplantae</taxon>
        <taxon>Streptophyta</taxon>
        <taxon>Embryophyta</taxon>
        <taxon>Tracheophyta</taxon>
        <taxon>Spermatophyta</taxon>
        <taxon>Magnoliopsida</taxon>
        <taxon>eudicotyledons</taxon>
        <taxon>Gunneridae</taxon>
        <taxon>Pentapetalae</taxon>
        <taxon>asterids</taxon>
        <taxon>lamiids</taxon>
        <taxon>Lamiales</taxon>
        <taxon>Phrymaceae</taxon>
        <taxon>Erythranthe</taxon>
    </lineage>
</organism>
<dbReference type="InterPro" id="IPR027417">
    <property type="entry name" value="P-loop_NTPase"/>
</dbReference>
<dbReference type="GO" id="GO:0006952">
    <property type="term" value="P:defense response"/>
    <property type="evidence" value="ECO:0007669"/>
    <property type="project" value="UniProtKB-KW"/>
</dbReference>
<dbReference type="InterPro" id="IPR032675">
    <property type="entry name" value="LRR_dom_sf"/>
</dbReference>
<dbReference type="SUPFAM" id="SSF52058">
    <property type="entry name" value="L domain-like"/>
    <property type="match status" value="1"/>
</dbReference>
<feature type="domain" description="R13L1/DRL21-like LRR repeat region" evidence="8">
    <location>
        <begin position="496"/>
        <end position="624"/>
    </location>
</feature>
<dbReference type="EMBL" id="KI630370">
    <property type="protein sequence ID" value="EYU40970.1"/>
    <property type="molecule type" value="Genomic_DNA"/>
</dbReference>
<keyword evidence="10" id="KW-1185">Reference proteome</keyword>
<gene>
    <name evidence="9" type="ORF">MIMGU_mgv1a018511mg</name>
</gene>
<evidence type="ECO:0000256" key="1">
    <source>
        <dbReference type="ARBA" id="ARBA00008894"/>
    </source>
</evidence>
<dbReference type="SUPFAM" id="SSF52540">
    <property type="entry name" value="P-loop containing nucleoside triphosphate hydrolases"/>
    <property type="match status" value="1"/>
</dbReference>
<dbReference type="Proteomes" id="UP000030748">
    <property type="component" value="Unassembled WGS sequence"/>
</dbReference>
<dbReference type="PANTHER" id="PTHR36766:SF55">
    <property type="entry name" value="OS11G0492900 PROTEIN"/>
    <property type="match status" value="1"/>
</dbReference>
<evidence type="ECO:0000256" key="5">
    <source>
        <dbReference type="ARBA" id="ARBA00022840"/>
    </source>
</evidence>
<keyword evidence="2" id="KW-0433">Leucine-rich repeat</keyword>
<evidence type="ECO:0000256" key="2">
    <source>
        <dbReference type="ARBA" id="ARBA00022614"/>
    </source>
</evidence>
<dbReference type="Gene3D" id="3.80.10.10">
    <property type="entry name" value="Ribonuclease Inhibitor"/>
    <property type="match status" value="3"/>
</dbReference>
<dbReference type="PRINTS" id="PR00364">
    <property type="entry name" value="DISEASERSIST"/>
</dbReference>
<name>A0A022RPX6_ERYGU</name>
<keyword evidence="4" id="KW-0611">Plant defense</keyword>
<dbReference type="InterPro" id="IPR036388">
    <property type="entry name" value="WH-like_DNA-bd_sf"/>
</dbReference>
<sequence>MTQKIISAIIEARNTTPQLSVIPIVGVCGSGKTALARLVYNDDAVMKEHFKLRAWVKVEGQELRLHQVAQGILKSLLDISCSIDDMDELDEIVRETLQSERCLIVFDGVESMSDDSWLHMVKRWFDFADLGSVVLITSCRKQVTNLVWNHRPFELSQLSEDAALSLYRHLAYSFSEEDVTTPLMAKNVAALCGGDSLSLRLFGSCMRNHSILRELISTVDFSVVMLLPAPDASAVILMCVWALPQQLRQCLALCSVFPKGYALNKQKVIRMLIAHLDCCNQLSDFDDSCVDQLISMSFFTDVTYDEYGEIEEFQMPDLIRKIAEDVARVVLKLKLGVIGSIGEDAEALSFTGEYNPQQLQTMILSPSIFLGGDLDHWLAEFLNLHSLDLSCSGIRMLSEDICELEELRYINLSNTLIEMLPDSITRLSELRTLDLSWCSHLKALPAGLRYLTQMTHLDLYRCESLSHLPSGIGFLENLTSMPLLVLGNKDHYCASLGDLRGLNKLRGRLEIRNLKNVRLISDAANAELRHKNLVHLGLSWTSSSSSSSRSKADEYDCFKVLEWLEPNERLRVLELTGYMGTRFPLWISFMHNLTKISISDCGFKELPAALGKLRSLEELQLRQMRFIERIVAEFYGDCDVFPSLKQLGLHDLPRLFKWSNDVKLPVSSHLFPRLETLTVEGCPRLERLPSIPNTLRHLTVCNSSNMELGMPLNVARLEKFPFLKHLGILHCHQLKSINLVISSSLGKLHISDCPILTHISLERLSFPPRLGELVVEDCPQATEVNELSSCRSLRKLIIQSCSEFEIGYELVDLAMLEYLFISGSPKIEKLLQMDTSLISHIPCVILGNRKIVTLTDSTFSDSK</sequence>
<dbReference type="eggNOG" id="KOG4658">
    <property type="taxonomic scope" value="Eukaryota"/>
</dbReference>
<dbReference type="InterPro" id="IPR002182">
    <property type="entry name" value="NB-ARC"/>
</dbReference>
<proteinExistence type="inferred from homology"/>
<evidence type="ECO:0000256" key="4">
    <source>
        <dbReference type="ARBA" id="ARBA00022821"/>
    </source>
</evidence>
<feature type="domain" description="NB-ARC" evidence="6">
    <location>
        <begin position="8"/>
        <end position="171"/>
    </location>
</feature>
<evidence type="ECO:0000259" key="8">
    <source>
        <dbReference type="Pfam" id="PF25019"/>
    </source>
</evidence>
<dbReference type="Pfam" id="PF00931">
    <property type="entry name" value="NB-ARC"/>
    <property type="match status" value="1"/>
</dbReference>
<dbReference type="InterPro" id="IPR001611">
    <property type="entry name" value="Leu-rich_rpt"/>
</dbReference>
<dbReference type="Pfam" id="PF13855">
    <property type="entry name" value="LRR_8"/>
    <property type="match status" value="1"/>
</dbReference>
<reference evidence="9 10" key="1">
    <citation type="journal article" date="2013" name="Proc. Natl. Acad. Sci. U.S.A.">
        <title>Fine-scale variation in meiotic recombination in Mimulus inferred from population shotgun sequencing.</title>
        <authorList>
            <person name="Hellsten U."/>
            <person name="Wright K.M."/>
            <person name="Jenkins J."/>
            <person name="Shu S."/>
            <person name="Yuan Y."/>
            <person name="Wessler S.R."/>
            <person name="Schmutz J."/>
            <person name="Willis J.H."/>
            <person name="Rokhsar D.S."/>
        </authorList>
    </citation>
    <scope>NUCLEOTIDE SEQUENCE [LARGE SCALE GENOMIC DNA]</scope>
    <source>
        <strain evidence="10">cv. DUN x IM62</strain>
    </source>
</reference>
<evidence type="ECO:0000313" key="9">
    <source>
        <dbReference type="EMBL" id="EYU40970.1"/>
    </source>
</evidence>
<dbReference type="Pfam" id="PF25019">
    <property type="entry name" value="LRR_R13L1-DRL21"/>
    <property type="match status" value="1"/>
</dbReference>
<evidence type="ECO:0000259" key="7">
    <source>
        <dbReference type="Pfam" id="PF23559"/>
    </source>
</evidence>
<dbReference type="Gene3D" id="3.40.50.300">
    <property type="entry name" value="P-loop containing nucleotide triphosphate hydrolases"/>
    <property type="match status" value="1"/>
</dbReference>
<dbReference type="GO" id="GO:0043531">
    <property type="term" value="F:ADP binding"/>
    <property type="evidence" value="ECO:0007669"/>
    <property type="project" value="InterPro"/>
</dbReference>
<dbReference type="PANTHER" id="PTHR36766">
    <property type="entry name" value="PLANT BROAD-SPECTRUM MILDEW RESISTANCE PROTEIN RPW8"/>
    <property type="match status" value="1"/>
</dbReference>
<dbReference type="InterPro" id="IPR056789">
    <property type="entry name" value="LRR_R13L1-DRL21"/>
</dbReference>
<protein>
    <submittedName>
        <fullName evidence="9">Uncharacterized protein</fullName>
    </submittedName>
</protein>
<keyword evidence="5" id="KW-0067">ATP-binding</keyword>
<evidence type="ECO:0000259" key="6">
    <source>
        <dbReference type="Pfam" id="PF00931"/>
    </source>
</evidence>
<accession>A0A022RPX6</accession>
<dbReference type="AlphaFoldDB" id="A0A022RPX6"/>